<dbReference type="SUPFAM" id="SSF142906">
    <property type="entry name" value="YjbR-like"/>
    <property type="match status" value="1"/>
</dbReference>
<gene>
    <name evidence="1" type="ORF">C799_02872</name>
</gene>
<accession>R9HAS1</accession>
<dbReference type="Gene3D" id="3.90.1150.30">
    <property type="match status" value="1"/>
</dbReference>
<proteinExistence type="predicted"/>
<reference evidence="1 2" key="1">
    <citation type="submission" date="2013-04" db="EMBL/GenBank/DDBJ databases">
        <title>The Genome Sequence of Bacteroides thetaiotaomicron dnLKV9.</title>
        <authorList>
            <consortium name="The Broad Institute Genomics Platform"/>
            <consortium name="The Broad Institute Genome Sequencing Center for Infectious Disease"/>
            <person name="Earl A."/>
            <person name="Xavier R."/>
            <person name="Kuhn K."/>
            <person name="Stappenbeck T."/>
            <person name="Walker B."/>
            <person name="Young S."/>
            <person name="Zeng Q."/>
            <person name="Gargeya S."/>
            <person name="Fitzgerald M."/>
            <person name="Haas B."/>
            <person name="Abouelleil A."/>
            <person name="Allen A.W."/>
            <person name="Alvarado L."/>
            <person name="Arachchi H.M."/>
            <person name="Berlin A.M."/>
            <person name="Chapman S.B."/>
            <person name="Gainer-Dewar J."/>
            <person name="Goldberg J."/>
            <person name="Griggs A."/>
            <person name="Gujja S."/>
            <person name="Hansen M."/>
            <person name="Howarth C."/>
            <person name="Imamovic A."/>
            <person name="Ireland A."/>
            <person name="Larimer J."/>
            <person name="McCowan C."/>
            <person name="Murphy C."/>
            <person name="Pearson M."/>
            <person name="Poon T.W."/>
            <person name="Priest M."/>
            <person name="Roberts A."/>
            <person name="Saif S."/>
            <person name="Shea T."/>
            <person name="Sisk P."/>
            <person name="Sykes S."/>
            <person name="Wortman J."/>
            <person name="Nusbaum C."/>
            <person name="Birren B."/>
        </authorList>
    </citation>
    <scope>NUCLEOTIDE SEQUENCE [LARGE SCALE GENOMIC DNA]</scope>
    <source>
        <strain evidence="2">dnLKV9</strain>
    </source>
</reference>
<dbReference type="InterPro" id="IPR058532">
    <property type="entry name" value="YjbR/MT2646/Rv2570-like"/>
</dbReference>
<dbReference type="PANTHER" id="PTHR35145:SF1">
    <property type="entry name" value="CYTOPLASMIC PROTEIN"/>
    <property type="match status" value="1"/>
</dbReference>
<dbReference type="HOGENOM" id="CLU_105851_2_0_10"/>
<dbReference type="PATRIC" id="fig|1235785.3.peg.2892"/>
<comment type="caution">
    <text evidence="1">The sequence shown here is derived from an EMBL/GenBank/DDBJ whole genome shotgun (WGS) entry which is preliminary data.</text>
</comment>
<dbReference type="AlphaFoldDB" id="R9HAS1"/>
<dbReference type="InterPro" id="IPR038056">
    <property type="entry name" value="YjbR-like_sf"/>
</dbReference>
<dbReference type="InterPro" id="IPR007351">
    <property type="entry name" value="YjbR"/>
</dbReference>
<evidence type="ECO:0000313" key="2">
    <source>
        <dbReference type="Proteomes" id="UP000014207"/>
    </source>
</evidence>
<protein>
    <recommendedName>
        <fullName evidence="3">YjbR protein</fullName>
    </recommendedName>
</protein>
<dbReference type="PANTHER" id="PTHR35145">
    <property type="entry name" value="CYTOPLASMIC PROTEIN-RELATED"/>
    <property type="match status" value="1"/>
</dbReference>
<evidence type="ECO:0000313" key="1">
    <source>
        <dbReference type="EMBL" id="EOS01019.1"/>
    </source>
</evidence>
<sequence>MTCDSFHMVVHPSDGQGFQSGKRNRIVLQGITRMDIEDFREFCLSLPDSSEKMPFQAFRAAQSILAFYAGDKIFCFFDIDRFDACTLKCNPDLIDDLKARYNAVNAPYNMNPRYWISIRFNDDMPDREIKYWTRKSYDIVSKIPN</sequence>
<dbReference type="EMBL" id="ASSM01000009">
    <property type="protein sequence ID" value="EOS01019.1"/>
    <property type="molecule type" value="Genomic_DNA"/>
</dbReference>
<evidence type="ECO:0008006" key="3">
    <source>
        <dbReference type="Google" id="ProtNLM"/>
    </source>
</evidence>
<dbReference type="Pfam" id="PF04237">
    <property type="entry name" value="YjbR"/>
    <property type="match status" value="1"/>
</dbReference>
<organism evidence="1 2">
    <name type="scientific">Bacteroides thetaiotaomicron dnLKV9</name>
    <dbReference type="NCBI Taxonomy" id="1235785"/>
    <lineage>
        <taxon>Bacteria</taxon>
        <taxon>Pseudomonadati</taxon>
        <taxon>Bacteroidota</taxon>
        <taxon>Bacteroidia</taxon>
        <taxon>Bacteroidales</taxon>
        <taxon>Bacteroidaceae</taxon>
        <taxon>Bacteroides</taxon>
    </lineage>
</organism>
<name>R9HAS1_BACT4</name>
<dbReference type="RefSeq" id="WP_016268703.1">
    <property type="nucleotide sequence ID" value="NZ_KE159459.1"/>
</dbReference>
<dbReference type="Proteomes" id="UP000014207">
    <property type="component" value="Unassembled WGS sequence"/>
</dbReference>